<gene>
    <name evidence="6" type="ORF">NP493_663g00052</name>
</gene>
<dbReference type="InterPro" id="IPR036638">
    <property type="entry name" value="HLH_DNA-bd_sf"/>
</dbReference>
<sequence length="239" mass="26915">MAQSDQRDHTTLSDYTSGEESEANDLILYTDDESCDGDTRLPTFNAADERCDRQSAFRSGREKRKYRDENCNLLKQTAANSENCHTGECWQDGGSTSACSFDNAAAPLDLGSCEYATSDDRKMADGSPVKKVVRRMFTNSRERWRQQNVNSAFVHLRRLVPTHPPDRKLSKHEILRLAIKYIELLTNVIDYQRGHEDGTRDGAHFGKRKQADDIASPARPSCPDVTSYCADSSTEECSF</sequence>
<organism evidence="6 7">
    <name type="scientific">Ridgeia piscesae</name>
    <name type="common">Tubeworm</name>
    <dbReference type="NCBI Taxonomy" id="27915"/>
    <lineage>
        <taxon>Eukaryota</taxon>
        <taxon>Metazoa</taxon>
        <taxon>Spiralia</taxon>
        <taxon>Lophotrochozoa</taxon>
        <taxon>Annelida</taxon>
        <taxon>Polychaeta</taxon>
        <taxon>Sedentaria</taxon>
        <taxon>Canalipalpata</taxon>
        <taxon>Sabellida</taxon>
        <taxon>Siboglinidae</taxon>
        <taxon>Ridgeia</taxon>
    </lineage>
</organism>
<dbReference type="GO" id="GO:0000981">
    <property type="term" value="F:DNA-binding transcription factor activity, RNA polymerase II-specific"/>
    <property type="evidence" value="ECO:0007669"/>
    <property type="project" value="InterPro"/>
</dbReference>
<dbReference type="Gene3D" id="4.10.280.10">
    <property type="entry name" value="Helix-loop-helix DNA-binding domain"/>
    <property type="match status" value="1"/>
</dbReference>
<evidence type="ECO:0000256" key="3">
    <source>
        <dbReference type="ARBA" id="ARBA00023163"/>
    </source>
</evidence>
<comment type="caution">
    <text evidence="6">The sequence shown here is derived from an EMBL/GenBank/DDBJ whole genome shotgun (WGS) entry which is preliminary data.</text>
</comment>
<evidence type="ECO:0000256" key="1">
    <source>
        <dbReference type="ARBA" id="ARBA00023015"/>
    </source>
</evidence>
<evidence type="ECO:0000259" key="5">
    <source>
        <dbReference type="PROSITE" id="PS50888"/>
    </source>
</evidence>
<dbReference type="InterPro" id="IPR040238">
    <property type="entry name" value="TAL-like"/>
</dbReference>
<dbReference type="FunFam" id="4.10.280.10:FF:000015">
    <property type="entry name" value="T-cell acute lymphocytic leukemia 1"/>
    <property type="match status" value="1"/>
</dbReference>
<dbReference type="GO" id="GO:0046983">
    <property type="term" value="F:protein dimerization activity"/>
    <property type="evidence" value="ECO:0007669"/>
    <property type="project" value="InterPro"/>
</dbReference>
<accession>A0AAD9NQ04</accession>
<reference evidence="6" key="1">
    <citation type="journal article" date="2023" name="Mol. Biol. Evol.">
        <title>Third-Generation Sequencing Reveals the Adaptive Role of the Epigenome in Three Deep-Sea Polychaetes.</title>
        <authorList>
            <person name="Perez M."/>
            <person name="Aroh O."/>
            <person name="Sun Y."/>
            <person name="Lan Y."/>
            <person name="Juniper S.K."/>
            <person name="Young C.R."/>
            <person name="Angers B."/>
            <person name="Qian P.Y."/>
        </authorList>
    </citation>
    <scope>NUCLEOTIDE SEQUENCE</scope>
    <source>
        <strain evidence="6">R07B-5</strain>
    </source>
</reference>
<dbReference type="PROSITE" id="PS50888">
    <property type="entry name" value="BHLH"/>
    <property type="match status" value="1"/>
</dbReference>
<dbReference type="GO" id="GO:0000978">
    <property type="term" value="F:RNA polymerase II cis-regulatory region sequence-specific DNA binding"/>
    <property type="evidence" value="ECO:0007669"/>
    <property type="project" value="TreeGrafter"/>
</dbReference>
<name>A0AAD9NQ04_RIDPI</name>
<feature type="compositionally biased region" description="Basic and acidic residues" evidence="4">
    <location>
        <begin position="198"/>
        <end position="212"/>
    </location>
</feature>
<keyword evidence="3" id="KW-0804">Transcription</keyword>
<dbReference type="PANTHER" id="PTHR13864:SF15">
    <property type="entry name" value="T-CELL ACUTE LYMPHOCYTIC LEUKEMIA PROTEIN 1 HOMOLOG-RELATED"/>
    <property type="match status" value="1"/>
</dbReference>
<feature type="domain" description="BHLH" evidence="5">
    <location>
        <begin position="133"/>
        <end position="185"/>
    </location>
</feature>
<dbReference type="SMART" id="SM00353">
    <property type="entry name" value="HLH"/>
    <property type="match status" value="1"/>
</dbReference>
<keyword evidence="1" id="KW-0805">Transcription regulation</keyword>
<dbReference type="InterPro" id="IPR011598">
    <property type="entry name" value="bHLH_dom"/>
</dbReference>
<dbReference type="Proteomes" id="UP001209878">
    <property type="component" value="Unassembled WGS sequence"/>
</dbReference>
<keyword evidence="7" id="KW-1185">Reference proteome</keyword>
<feature type="region of interest" description="Disordered" evidence="4">
    <location>
        <begin position="1"/>
        <end position="23"/>
    </location>
</feature>
<evidence type="ECO:0000313" key="7">
    <source>
        <dbReference type="Proteomes" id="UP001209878"/>
    </source>
</evidence>
<dbReference type="EMBL" id="JAODUO010000663">
    <property type="protein sequence ID" value="KAK2176411.1"/>
    <property type="molecule type" value="Genomic_DNA"/>
</dbReference>
<evidence type="ECO:0000313" key="6">
    <source>
        <dbReference type="EMBL" id="KAK2176411.1"/>
    </source>
</evidence>
<feature type="region of interest" description="Disordered" evidence="4">
    <location>
        <begin position="198"/>
        <end position="239"/>
    </location>
</feature>
<feature type="compositionally biased region" description="Basic and acidic residues" evidence="4">
    <location>
        <begin position="1"/>
        <end position="11"/>
    </location>
</feature>
<dbReference type="PANTHER" id="PTHR13864">
    <property type="entry name" value="T-CELL ACUTE LYMPHOCYTIC LEUKEMIA/STEM CELL LEUKEMIA-RELATED"/>
    <property type="match status" value="1"/>
</dbReference>
<evidence type="ECO:0000256" key="4">
    <source>
        <dbReference type="SAM" id="MobiDB-lite"/>
    </source>
</evidence>
<dbReference type="AlphaFoldDB" id="A0AAD9NQ04"/>
<dbReference type="Pfam" id="PF00010">
    <property type="entry name" value="HLH"/>
    <property type="match status" value="1"/>
</dbReference>
<keyword evidence="2" id="KW-0238">DNA-binding</keyword>
<feature type="compositionally biased region" description="Polar residues" evidence="4">
    <location>
        <begin position="229"/>
        <end position="239"/>
    </location>
</feature>
<dbReference type="SUPFAM" id="SSF47459">
    <property type="entry name" value="HLH, helix-loop-helix DNA-binding domain"/>
    <property type="match status" value="1"/>
</dbReference>
<evidence type="ECO:0000256" key="2">
    <source>
        <dbReference type="ARBA" id="ARBA00023125"/>
    </source>
</evidence>
<protein>
    <recommendedName>
        <fullName evidence="5">BHLH domain-containing protein</fullName>
    </recommendedName>
</protein>
<dbReference type="CDD" id="cd19708">
    <property type="entry name" value="bHLH_TS_dHLH3B_like"/>
    <property type="match status" value="1"/>
</dbReference>
<proteinExistence type="predicted"/>